<proteinExistence type="predicted"/>
<organism evidence="2 3">
    <name type="scientific">Flavobacterium chilense</name>
    <dbReference type="NCBI Taxonomy" id="946677"/>
    <lineage>
        <taxon>Bacteria</taxon>
        <taxon>Pseudomonadati</taxon>
        <taxon>Bacteroidota</taxon>
        <taxon>Flavobacteriia</taxon>
        <taxon>Flavobacteriales</taxon>
        <taxon>Flavobacteriaceae</taxon>
        <taxon>Flavobacterium</taxon>
    </lineage>
</organism>
<feature type="transmembrane region" description="Helical" evidence="1">
    <location>
        <begin position="35"/>
        <end position="52"/>
    </location>
</feature>
<dbReference type="EMBL" id="FRBT01000002">
    <property type="protein sequence ID" value="SHL85374.1"/>
    <property type="molecule type" value="Genomic_DNA"/>
</dbReference>
<feature type="transmembrane region" description="Helical" evidence="1">
    <location>
        <begin position="5"/>
        <end position="23"/>
    </location>
</feature>
<keyword evidence="1" id="KW-0472">Membrane</keyword>
<dbReference type="Proteomes" id="UP000184028">
    <property type="component" value="Unassembled WGS sequence"/>
</dbReference>
<evidence type="ECO:0000313" key="3">
    <source>
        <dbReference type="Proteomes" id="UP000184028"/>
    </source>
</evidence>
<gene>
    <name evidence="2" type="ORF">SAMN05444484_102814</name>
</gene>
<protein>
    <submittedName>
        <fullName evidence="2">Uncharacterized protein</fullName>
    </submittedName>
</protein>
<dbReference type="STRING" id="946677.SAMN05444484_102814"/>
<dbReference type="AlphaFoldDB" id="A0A1M7E0V9"/>
<evidence type="ECO:0000256" key="1">
    <source>
        <dbReference type="SAM" id="Phobius"/>
    </source>
</evidence>
<reference evidence="3" key="1">
    <citation type="submission" date="2016-11" db="EMBL/GenBank/DDBJ databases">
        <authorList>
            <person name="Varghese N."/>
            <person name="Submissions S."/>
        </authorList>
    </citation>
    <scope>NUCLEOTIDE SEQUENCE [LARGE SCALE GENOMIC DNA]</scope>
    <source>
        <strain evidence="3">DSM 24724</strain>
    </source>
</reference>
<accession>A0A1M7E0V9</accession>
<sequence>MKFFIFKHSIAIISCLYLAYFFYNSNRTGNMIKMGTSIMLALFIFASMFTEVKNKR</sequence>
<evidence type="ECO:0000313" key="2">
    <source>
        <dbReference type="EMBL" id="SHL85374.1"/>
    </source>
</evidence>
<keyword evidence="3" id="KW-1185">Reference proteome</keyword>
<keyword evidence="1" id="KW-0812">Transmembrane</keyword>
<keyword evidence="1" id="KW-1133">Transmembrane helix</keyword>
<name>A0A1M7E0V9_9FLAO</name>